<accession>A0A6L3X4K7</accession>
<proteinExistence type="predicted"/>
<protein>
    <submittedName>
        <fullName evidence="1">Uncharacterized protein</fullName>
    </submittedName>
</protein>
<sequence length="70" mass="7802">TIPHSALFSAKTVTETGFSLMMCKGDSRCKQIAETGFIFVNRVKFVALDSPHRKKDPRAENRLANVCLDC</sequence>
<organism evidence="1 2">
    <name type="scientific">Enterobacter hormaechei</name>
    <dbReference type="NCBI Taxonomy" id="158836"/>
    <lineage>
        <taxon>Bacteria</taxon>
        <taxon>Pseudomonadati</taxon>
        <taxon>Pseudomonadota</taxon>
        <taxon>Gammaproteobacteria</taxon>
        <taxon>Enterobacterales</taxon>
        <taxon>Enterobacteriaceae</taxon>
        <taxon>Enterobacter</taxon>
        <taxon>Enterobacter cloacae complex</taxon>
    </lineage>
</organism>
<evidence type="ECO:0000313" key="2">
    <source>
        <dbReference type="Proteomes" id="UP000476281"/>
    </source>
</evidence>
<reference evidence="1 2" key="1">
    <citation type="submission" date="2019-09" db="EMBL/GenBank/DDBJ databases">
        <title>Reversal of blaTEM antimicrobial resistance by CRISPR-Cas9 in clinical E. coli and other Enterobacteriaceae strains.</title>
        <authorList>
            <person name="Tagliaferri T."/>
            <person name="Guimaraes N."/>
            <person name="Pereira M."/>
            <person name="Felicori L."/>
            <person name="Horz H.-P."/>
            <person name="Santos S."/>
            <person name="Mendes T."/>
        </authorList>
    </citation>
    <scope>NUCLEOTIDE SEQUENCE [LARGE SCALE GENOMIC DNA]</scope>
    <source>
        <strain evidence="1 2">E2_blaTEM_MG</strain>
    </source>
</reference>
<name>A0A6L3X4K7_9ENTR</name>
<evidence type="ECO:0000313" key="1">
    <source>
        <dbReference type="EMBL" id="KAB2466055.1"/>
    </source>
</evidence>
<feature type="non-terminal residue" evidence="1">
    <location>
        <position position="1"/>
    </location>
</feature>
<dbReference type="EMBL" id="WBSZ01001931">
    <property type="protein sequence ID" value="KAB2466055.1"/>
    <property type="molecule type" value="Genomic_DNA"/>
</dbReference>
<gene>
    <name evidence="1" type="ORF">F9C29_30225</name>
</gene>
<comment type="caution">
    <text evidence="1">The sequence shown here is derived from an EMBL/GenBank/DDBJ whole genome shotgun (WGS) entry which is preliminary data.</text>
</comment>
<dbReference type="Proteomes" id="UP000476281">
    <property type="component" value="Unassembled WGS sequence"/>
</dbReference>
<dbReference type="AlphaFoldDB" id="A0A6L3X4K7"/>